<dbReference type="Proteomes" id="UP000502298">
    <property type="component" value="Chromosome"/>
</dbReference>
<comment type="activity regulation">
    <text evidence="10">Na(+) is not transported, but it plays an essential structural role and its presence is essential for fluoride channel function.</text>
</comment>
<dbReference type="RefSeq" id="WP_168917867.1">
    <property type="nucleotide sequence ID" value="NZ_CP050804.1"/>
</dbReference>
<protein>
    <recommendedName>
        <fullName evidence="10">Fluoride-specific ion channel FluC</fullName>
    </recommendedName>
</protein>
<evidence type="ECO:0000256" key="2">
    <source>
        <dbReference type="ARBA" id="ARBA00022475"/>
    </source>
</evidence>
<dbReference type="InterPro" id="IPR003691">
    <property type="entry name" value="FluC"/>
</dbReference>
<evidence type="ECO:0000256" key="3">
    <source>
        <dbReference type="ARBA" id="ARBA00022692"/>
    </source>
</evidence>
<evidence type="ECO:0000313" key="12">
    <source>
        <dbReference type="Proteomes" id="UP000502298"/>
    </source>
</evidence>
<evidence type="ECO:0000256" key="10">
    <source>
        <dbReference type="HAMAP-Rule" id="MF_00454"/>
    </source>
</evidence>
<evidence type="ECO:0000313" key="11">
    <source>
        <dbReference type="EMBL" id="QJC21928.1"/>
    </source>
</evidence>
<keyword evidence="10" id="KW-0406">Ion transport</keyword>
<comment type="similarity">
    <text evidence="7 10">Belongs to the fluoride channel Fluc/FEX (TC 1.A.43) family.</text>
</comment>
<comment type="function">
    <text evidence="9 10">Fluoride-specific ion channel. Important for reducing fluoride concentration in the cell, thus reducing its toxicity.</text>
</comment>
<dbReference type="Pfam" id="PF02537">
    <property type="entry name" value="CRCB"/>
    <property type="match status" value="1"/>
</dbReference>
<evidence type="ECO:0000256" key="1">
    <source>
        <dbReference type="ARBA" id="ARBA00004651"/>
    </source>
</evidence>
<dbReference type="GO" id="GO:0005886">
    <property type="term" value="C:plasma membrane"/>
    <property type="evidence" value="ECO:0007669"/>
    <property type="project" value="UniProtKB-SubCell"/>
</dbReference>
<reference evidence="11 12" key="1">
    <citation type="submission" date="2020-03" db="EMBL/GenBank/DDBJ databases">
        <title>Complete genome of Arcanobacterium buesumensis sp. nov. strain 2701.</title>
        <authorList>
            <person name="Borowiak M."/>
            <person name="Alssahen M."/>
            <person name="Laemmler C."/>
            <person name="Malorny B."/>
            <person name="Hassan A."/>
            <person name="Prenger-Berninghoff E."/>
            <person name="Ploetz M."/>
            <person name="Abdulmawjood A."/>
        </authorList>
    </citation>
    <scope>NUCLEOTIDE SEQUENCE [LARGE SCALE GENOMIC DNA]</scope>
    <source>
        <strain evidence="11 12">2701</strain>
    </source>
</reference>
<feature type="transmembrane region" description="Helical" evidence="10">
    <location>
        <begin position="65"/>
        <end position="85"/>
    </location>
</feature>
<dbReference type="GO" id="GO:0140114">
    <property type="term" value="P:cellular detoxification of fluoride"/>
    <property type="evidence" value="ECO:0007669"/>
    <property type="project" value="UniProtKB-UniRule"/>
</dbReference>
<gene>
    <name evidence="10" type="primary">fluC</name>
    <name evidence="10" type="synonym">crcB</name>
    <name evidence="11" type="ORF">HC352_05025</name>
</gene>
<keyword evidence="10" id="KW-0479">Metal-binding</keyword>
<evidence type="ECO:0000256" key="6">
    <source>
        <dbReference type="ARBA" id="ARBA00023303"/>
    </source>
</evidence>
<keyword evidence="2 10" id="KW-1003">Cell membrane</keyword>
<dbReference type="KEGG" id="arca:HC352_05025"/>
<keyword evidence="6 10" id="KW-0407">Ion channel</keyword>
<sequence>MTAARNTMLVFFGGVAGVSLRWSLIQVFPVSGPWAVYLINVLGSFLLGCLYGYSESYTCSWLTTTEGRLLFGTGLLGGFTTYSTFAVDVVQMSEIGSIAGIIFAGSQLILGACAALCGLWLGNREKSI</sequence>
<keyword evidence="4 10" id="KW-1133">Transmembrane helix</keyword>
<keyword evidence="3 10" id="KW-0812">Transmembrane</keyword>
<keyword evidence="12" id="KW-1185">Reference proteome</keyword>
<name>A0A6H2ELH7_9ACTO</name>
<dbReference type="HAMAP" id="MF_00454">
    <property type="entry name" value="FluC"/>
    <property type="match status" value="1"/>
</dbReference>
<comment type="catalytic activity">
    <reaction evidence="8">
        <text>fluoride(in) = fluoride(out)</text>
        <dbReference type="Rhea" id="RHEA:76159"/>
        <dbReference type="ChEBI" id="CHEBI:17051"/>
    </reaction>
    <physiologicalReaction direction="left-to-right" evidence="8">
        <dbReference type="Rhea" id="RHEA:76160"/>
    </physiologicalReaction>
</comment>
<keyword evidence="5 10" id="KW-0472">Membrane</keyword>
<evidence type="ECO:0000256" key="5">
    <source>
        <dbReference type="ARBA" id="ARBA00023136"/>
    </source>
</evidence>
<feature type="transmembrane region" description="Helical" evidence="10">
    <location>
        <begin position="7"/>
        <end position="28"/>
    </location>
</feature>
<keyword evidence="10" id="KW-0915">Sodium</keyword>
<dbReference type="GO" id="GO:0062054">
    <property type="term" value="F:fluoride channel activity"/>
    <property type="evidence" value="ECO:0007669"/>
    <property type="project" value="UniProtKB-UniRule"/>
</dbReference>
<accession>A0A6H2ELH7</accession>
<feature type="transmembrane region" description="Helical" evidence="10">
    <location>
        <begin position="34"/>
        <end position="53"/>
    </location>
</feature>
<dbReference type="AlphaFoldDB" id="A0A6H2ELH7"/>
<evidence type="ECO:0000256" key="4">
    <source>
        <dbReference type="ARBA" id="ARBA00022989"/>
    </source>
</evidence>
<keyword evidence="10" id="KW-0813">Transport</keyword>
<feature type="binding site" evidence="10">
    <location>
        <position position="80"/>
    </location>
    <ligand>
        <name>Na(+)</name>
        <dbReference type="ChEBI" id="CHEBI:29101"/>
        <note>structural</note>
    </ligand>
</feature>
<dbReference type="EMBL" id="CP050804">
    <property type="protein sequence ID" value="QJC21928.1"/>
    <property type="molecule type" value="Genomic_DNA"/>
</dbReference>
<evidence type="ECO:0000256" key="8">
    <source>
        <dbReference type="ARBA" id="ARBA00035585"/>
    </source>
</evidence>
<proteinExistence type="inferred from homology"/>
<feature type="transmembrane region" description="Helical" evidence="10">
    <location>
        <begin position="97"/>
        <end position="121"/>
    </location>
</feature>
<comment type="subcellular location">
    <subcellularLocation>
        <location evidence="1 10">Cell membrane</location>
        <topology evidence="1 10">Multi-pass membrane protein</topology>
    </subcellularLocation>
</comment>
<feature type="binding site" evidence="10">
    <location>
        <position position="77"/>
    </location>
    <ligand>
        <name>Na(+)</name>
        <dbReference type="ChEBI" id="CHEBI:29101"/>
        <note>structural</note>
    </ligand>
</feature>
<organism evidence="11 12">
    <name type="scientific">Arcanobacterium buesumense</name>
    <dbReference type="NCBI Taxonomy" id="2722751"/>
    <lineage>
        <taxon>Bacteria</taxon>
        <taxon>Bacillati</taxon>
        <taxon>Actinomycetota</taxon>
        <taxon>Actinomycetes</taxon>
        <taxon>Actinomycetales</taxon>
        <taxon>Actinomycetaceae</taxon>
        <taxon>Arcanobacterium</taxon>
    </lineage>
</organism>
<evidence type="ECO:0000256" key="9">
    <source>
        <dbReference type="ARBA" id="ARBA00049940"/>
    </source>
</evidence>
<evidence type="ECO:0000256" key="7">
    <source>
        <dbReference type="ARBA" id="ARBA00035120"/>
    </source>
</evidence>
<dbReference type="GO" id="GO:0046872">
    <property type="term" value="F:metal ion binding"/>
    <property type="evidence" value="ECO:0007669"/>
    <property type="project" value="UniProtKB-KW"/>
</dbReference>